<evidence type="ECO:0000313" key="2">
    <source>
        <dbReference type="Proteomes" id="UP000050525"/>
    </source>
</evidence>
<comment type="caution">
    <text evidence="1">The sequence shown here is derived from an EMBL/GenBank/DDBJ whole genome shotgun (WGS) entry which is preliminary data.</text>
</comment>
<evidence type="ECO:0000313" key="1">
    <source>
        <dbReference type="EMBL" id="KYO20586.1"/>
    </source>
</evidence>
<dbReference type="Proteomes" id="UP000050525">
    <property type="component" value="Unassembled WGS sequence"/>
</dbReference>
<gene>
    <name evidence="1" type="ORF">Y1Q_0012491</name>
</gene>
<dbReference type="EMBL" id="AKHW03006358">
    <property type="protein sequence ID" value="KYO20586.1"/>
    <property type="molecule type" value="Genomic_DNA"/>
</dbReference>
<dbReference type="AlphaFoldDB" id="A0A151M7U1"/>
<organism evidence="1 2">
    <name type="scientific">Alligator mississippiensis</name>
    <name type="common">American alligator</name>
    <dbReference type="NCBI Taxonomy" id="8496"/>
    <lineage>
        <taxon>Eukaryota</taxon>
        <taxon>Metazoa</taxon>
        <taxon>Chordata</taxon>
        <taxon>Craniata</taxon>
        <taxon>Vertebrata</taxon>
        <taxon>Euteleostomi</taxon>
        <taxon>Archelosauria</taxon>
        <taxon>Archosauria</taxon>
        <taxon>Crocodylia</taxon>
        <taxon>Alligatoridae</taxon>
        <taxon>Alligatorinae</taxon>
        <taxon>Alligator</taxon>
    </lineage>
</organism>
<accession>A0A151M7U1</accession>
<protein>
    <submittedName>
        <fullName evidence="1">Uncharacterized protein</fullName>
    </submittedName>
</protein>
<keyword evidence="2" id="KW-1185">Reference proteome</keyword>
<reference evidence="1 2" key="1">
    <citation type="journal article" date="2012" name="Genome Biol.">
        <title>Sequencing three crocodilian genomes to illuminate the evolution of archosaurs and amniotes.</title>
        <authorList>
            <person name="St John J.A."/>
            <person name="Braun E.L."/>
            <person name="Isberg S.R."/>
            <person name="Miles L.G."/>
            <person name="Chong A.Y."/>
            <person name="Gongora J."/>
            <person name="Dalzell P."/>
            <person name="Moran C."/>
            <person name="Bed'hom B."/>
            <person name="Abzhanov A."/>
            <person name="Burgess S.C."/>
            <person name="Cooksey A.M."/>
            <person name="Castoe T.A."/>
            <person name="Crawford N.G."/>
            <person name="Densmore L.D."/>
            <person name="Drew J.C."/>
            <person name="Edwards S.V."/>
            <person name="Faircloth B.C."/>
            <person name="Fujita M.K."/>
            <person name="Greenwold M.J."/>
            <person name="Hoffmann F.G."/>
            <person name="Howard J.M."/>
            <person name="Iguchi T."/>
            <person name="Janes D.E."/>
            <person name="Khan S.Y."/>
            <person name="Kohno S."/>
            <person name="de Koning A.J."/>
            <person name="Lance S.L."/>
            <person name="McCarthy F.M."/>
            <person name="McCormack J.E."/>
            <person name="Merchant M.E."/>
            <person name="Peterson D.G."/>
            <person name="Pollock D.D."/>
            <person name="Pourmand N."/>
            <person name="Raney B.J."/>
            <person name="Roessler K.A."/>
            <person name="Sanford J.R."/>
            <person name="Sawyer R.H."/>
            <person name="Schmidt C.J."/>
            <person name="Triplett E.W."/>
            <person name="Tuberville T.D."/>
            <person name="Venegas-Anaya M."/>
            <person name="Howard J.T."/>
            <person name="Jarvis E.D."/>
            <person name="Guillette L.J.Jr."/>
            <person name="Glenn T.C."/>
            <person name="Green R.E."/>
            <person name="Ray D.A."/>
        </authorList>
    </citation>
    <scope>NUCLEOTIDE SEQUENCE [LARGE SCALE GENOMIC DNA]</scope>
    <source>
        <strain evidence="1">KSC_2009_1</strain>
    </source>
</reference>
<sequence>MCRPSNSPALKGKSFMRLLKGLIHSWISPADKIPASPTTLLERLLRKLRDWQVVVVKMEKLCTEKK</sequence>
<name>A0A151M7U1_ALLMI</name>
<proteinExistence type="predicted"/>